<accession>A0AA40BZA7</accession>
<evidence type="ECO:0000259" key="3">
    <source>
        <dbReference type="PROSITE" id="PS51048"/>
    </source>
</evidence>
<dbReference type="InterPro" id="IPR007052">
    <property type="entry name" value="CS_dom"/>
</dbReference>
<sequence length="533" mass="59385">MQLDAACFHCLLVASAQSKDPTEQQTFHTGIFLQNSPFPSHPRQFAFASSLKLFHFSVSARPTQSHRRSRPRYPSSAAMSSTTFGHNGLEACKNKEFEKAISLLDKALQDSKSPAWLLARAHAHTQLKDYDAALRDAELAYHSAAERGSGTSRKQMIEAQYRRAVIYNRLGRFADADCCCKWSMLLAEGRPANEKDGVEKNVDENGNYKVTYEEGLADRANQPRSEGIASIAAAGNKTGFEADWNRAYALRSQLLSKLKASPEDSPAYKVGVSKIPTKPTVKKEQEPSSESENEIKREDFQEPDEKLKLRTDFYQSSQDVSITLFVKDVKKEDLRVEIDKHEVRLGPVPRETALYIKAGDIKATSTFFLMDDIIPSESSWTVTPRKIELKLRKATPGVKWSRWGDEFIGAHFEGAAKETQAPAPAPKPKAAPIPERKKEASVEAAAPAYPTSSKSGPKDWDKLEVADDDDNNQDANSFFKNLYSGATPEQQRAMMKSFVESNGTALSTDWDDVKKRTVETVPPEGVVPKKWES</sequence>
<proteinExistence type="inferred from homology"/>
<evidence type="ECO:0000256" key="2">
    <source>
        <dbReference type="SAM" id="MobiDB-lite"/>
    </source>
</evidence>
<feature type="domain" description="SGS" evidence="3">
    <location>
        <begin position="448"/>
        <end position="533"/>
    </location>
</feature>
<dbReference type="EMBL" id="JAULSU010000004">
    <property type="protein sequence ID" value="KAK0618968.1"/>
    <property type="molecule type" value="Genomic_DNA"/>
</dbReference>
<dbReference type="PROSITE" id="PS51048">
    <property type="entry name" value="SGS"/>
    <property type="match status" value="1"/>
</dbReference>
<dbReference type="InterPro" id="IPR011990">
    <property type="entry name" value="TPR-like_helical_dom_sf"/>
</dbReference>
<dbReference type="Pfam" id="PF04969">
    <property type="entry name" value="CS"/>
    <property type="match status" value="1"/>
</dbReference>
<dbReference type="InterPro" id="IPR007699">
    <property type="entry name" value="SGS_dom"/>
</dbReference>
<dbReference type="Gene3D" id="1.25.40.10">
    <property type="entry name" value="Tetratricopeptide repeat domain"/>
    <property type="match status" value="1"/>
</dbReference>
<dbReference type="Pfam" id="PF05002">
    <property type="entry name" value="SGS"/>
    <property type="match status" value="1"/>
</dbReference>
<protein>
    <submittedName>
        <fullName evidence="5">SGS domain-containing protein</fullName>
    </submittedName>
</protein>
<dbReference type="GO" id="GO:0051087">
    <property type="term" value="F:protein-folding chaperone binding"/>
    <property type="evidence" value="ECO:0007669"/>
    <property type="project" value="InterPro"/>
</dbReference>
<keyword evidence="6" id="KW-1185">Reference proteome</keyword>
<dbReference type="InterPro" id="IPR044563">
    <property type="entry name" value="Sgt1-like"/>
</dbReference>
<gene>
    <name evidence="5" type="ORF">B0T14DRAFT_518324</name>
</gene>
<feature type="region of interest" description="Disordered" evidence="2">
    <location>
        <begin position="416"/>
        <end position="479"/>
    </location>
</feature>
<evidence type="ECO:0000313" key="6">
    <source>
        <dbReference type="Proteomes" id="UP001175000"/>
    </source>
</evidence>
<evidence type="ECO:0000256" key="1">
    <source>
        <dbReference type="ARBA" id="ARBA00008509"/>
    </source>
</evidence>
<organism evidence="5 6">
    <name type="scientific">Immersiella caudata</name>
    <dbReference type="NCBI Taxonomy" id="314043"/>
    <lineage>
        <taxon>Eukaryota</taxon>
        <taxon>Fungi</taxon>
        <taxon>Dikarya</taxon>
        <taxon>Ascomycota</taxon>
        <taxon>Pezizomycotina</taxon>
        <taxon>Sordariomycetes</taxon>
        <taxon>Sordariomycetidae</taxon>
        <taxon>Sordariales</taxon>
        <taxon>Lasiosphaeriaceae</taxon>
        <taxon>Immersiella</taxon>
    </lineage>
</organism>
<dbReference type="PANTHER" id="PTHR45862">
    <property type="entry name" value="PROTEIN SGT1 HOMOLOG"/>
    <property type="match status" value="1"/>
</dbReference>
<comment type="similarity">
    <text evidence="1">Belongs to the SGT1 family.</text>
</comment>
<dbReference type="Gene3D" id="2.60.40.790">
    <property type="match status" value="1"/>
</dbReference>
<name>A0AA40BZA7_9PEZI</name>
<dbReference type="SUPFAM" id="SSF48452">
    <property type="entry name" value="TPR-like"/>
    <property type="match status" value="1"/>
</dbReference>
<feature type="region of interest" description="Disordered" evidence="2">
    <location>
        <begin position="263"/>
        <end position="301"/>
    </location>
</feature>
<dbReference type="PROSITE" id="PS51203">
    <property type="entry name" value="CS"/>
    <property type="match status" value="1"/>
</dbReference>
<feature type="compositionally biased region" description="Basic and acidic residues" evidence="2">
    <location>
        <begin position="456"/>
        <end position="465"/>
    </location>
</feature>
<dbReference type="Proteomes" id="UP001175000">
    <property type="component" value="Unassembled WGS sequence"/>
</dbReference>
<comment type="caution">
    <text evidence="5">The sequence shown here is derived from an EMBL/GenBank/DDBJ whole genome shotgun (WGS) entry which is preliminary data.</text>
</comment>
<dbReference type="CDD" id="cd06463">
    <property type="entry name" value="p23_like"/>
    <property type="match status" value="1"/>
</dbReference>
<dbReference type="InterPro" id="IPR008978">
    <property type="entry name" value="HSP20-like_chaperone"/>
</dbReference>
<evidence type="ECO:0000259" key="4">
    <source>
        <dbReference type="PROSITE" id="PS51203"/>
    </source>
</evidence>
<dbReference type="AlphaFoldDB" id="A0AA40BZA7"/>
<reference evidence="5" key="1">
    <citation type="submission" date="2023-06" db="EMBL/GenBank/DDBJ databases">
        <title>Genome-scale phylogeny and comparative genomics of the fungal order Sordariales.</title>
        <authorList>
            <consortium name="Lawrence Berkeley National Laboratory"/>
            <person name="Hensen N."/>
            <person name="Bonometti L."/>
            <person name="Westerberg I."/>
            <person name="Brannstrom I.O."/>
            <person name="Guillou S."/>
            <person name="Cros-Aarteil S."/>
            <person name="Calhoun S."/>
            <person name="Haridas S."/>
            <person name="Kuo A."/>
            <person name="Mondo S."/>
            <person name="Pangilinan J."/>
            <person name="Riley R."/>
            <person name="Labutti K."/>
            <person name="Andreopoulos B."/>
            <person name="Lipzen A."/>
            <person name="Chen C."/>
            <person name="Yanf M."/>
            <person name="Daum C."/>
            <person name="Ng V."/>
            <person name="Clum A."/>
            <person name="Steindorff A."/>
            <person name="Ohm R."/>
            <person name="Martin F."/>
            <person name="Silar P."/>
            <person name="Natvig D."/>
            <person name="Lalanne C."/>
            <person name="Gautier V."/>
            <person name="Ament-Velasquez S.L."/>
            <person name="Kruys A."/>
            <person name="Hutchinson M.I."/>
            <person name="Powell A.J."/>
            <person name="Barry K."/>
            <person name="Miller A.N."/>
            <person name="Grigoriev I.V."/>
            <person name="Debuchy R."/>
            <person name="Gladieux P."/>
            <person name="Thoren M.H."/>
            <person name="Johannesson H."/>
        </authorList>
    </citation>
    <scope>NUCLEOTIDE SEQUENCE</scope>
    <source>
        <strain evidence="5">CBS 606.72</strain>
    </source>
</reference>
<feature type="domain" description="CS" evidence="4">
    <location>
        <begin position="306"/>
        <end position="404"/>
    </location>
</feature>
<dbReference type="SUPFAM" id="SSF49764">
    <property type="entry name" value="HSP20-like chaperones"/>
    <property type="match status" value="1"/>
</dbReference>
<evidence type="ECO:0000313" key="5">
    <source>
        <dbReference type="EMBL" id="KAK0618968.1"/>
    </source>
</evidence>